<dbReference type="PROSITE" id="PS50157">
    <property type="entry name" value="ZINC_FINGER_C2H2_2"/>
    <property type="match status" value="2"/>
</dbReference>
<dbReference type="SMART" id="SM00355">
    <property type="entry name" value="ZnF_C2H2"/>
    <property type="match status" value="2"/>
</dbReference>
<keyword evidence="5" id="KW-0862">Zinc</keyword>
<gene>
    <name evidence="10" type="ORF">OGAPHI_007026</name>
</gene>
<reference evidence="10" key="2">
    <citation type="submission" date="2021-01" db="EMBL/GenBank/DDBJ databases">
        <authorList>
            <person name="Schikora-Tamarit M.A."/>
        </authorList>
    </citation>
    <scope>NUCLEOTIDE SEQUENCE</scope>
    <source>
        <strain evidence="10">CBS6075</strain>
    </source>
</reference>
<dbReference type="CDD" id="cd12148">
    <property type="entry name" value="fungal_TF_MHR"/>
    <property type="match status" value="1"/>
</dbReference>
<dbReference type="GO" id="GO:0000785">
    <property type="term" value="C:chromatin"/>
    <property type="evidence" value="ECO:0007669"/>
    <property type="project" value="TreeGrafter"/>
</dbReference>
<protein>
    <recommendedName>
        <fullName evidence="9">C2H2-type domain-containing protein</fullName>
    </recommendedName>
</protein>
<keyword evidence="11" id="KW-1185">Reference proteome</keyword>
<dbReference type="PANTHER" id="PTHR40626:SF28">
    <property type="entry name" value="REGULATORY PROTEIN ADR1"/>
    <property type="match status" value="1"/>
</dbReference>
<feature type="region of interest" description="Disordered" evidence="8">
    <location>
        <begin position="98"/>
        <end position="179"/>
    </location>
</feature>
<dbReference type="InterPro" id="IPR051059">
    <property type="entry name" value="VerF-like"/>
</dbReference>
<evidence type="ECO:0000256" key="1">
    <source>
        <dbReference type="ARBA" id="ARBA00004123"/>
    </source>
</evidence>
<organism evidence="10 11">
    <name type="scientific">Ogataea philodendri</name>
    <dbReference type="NCBI Taxonomy" id="1378263"/>
    <lineage>
        <taxon>Eukaryota</taxon>
        <taxon>Fungi</taxon>
        <taxon>Dikarya</taxon>
        <taxon>Ascomycota</taxon>
        <taxon>Saccharomycotina</taxon>
        <taxon>Pichiomycetes</taxon>
        <taxon>Pichiales</taxon>
        <taxon>Pichiaceae</taxon>
        <taxon>Ogataea</taxon>
    </lineage>
</organism>
<accession>A0A9P8T025</accession>
<dbReference type="EMBL" id="JAEUBE010000504">
    <property type="protein sequence ID" value="KAH3660440.1"/>
    <property type="molecule type" value="Genomic_DNA"/>
</dbReference>
<dbReference type="GeneID" id="70238990"/>
<evidence type="ECO:0000256" key="8">
    <source>
        <dbReference type="SAM" id="MobiDB-lite"/>
    </source>
</evidence>
<evidence type="ECO:0000256" key="3">
    <source>
        <dbReference type="ARBA" id="ARBA00022737"/>
    </source>
</evidence>
<evidence type="ECO:0000256" key="6">
    <source>
        <dbReference type="ARBA" id="ARBA00023242"/>
    </source>
</evidence>
<sequence>MPPVFGSVKTRSRGSEGVNVDQKAVPAELTLNGTTPSGKPRLYVCNICTRAFARQEHLKRHERSHTKEKPFACTICSRKFSRRDLLLRHSTKLHAGAAEVVPRLRRRSTKASSPKESSDHSEGDSPVDVPSTRVGTRRSKRRSVAGFESGSSVNKPTSSALRKHSSGPSPALETKLRADSEVRDEFTVPTLKTFDYKLEFPVNRRASFSALSGSNYAMPTPEPYAAEAVEFSTPQLLPFDDDAEQWLNSLPNLDLMDHQNGIAPFQQSTETVPSTTDVRMSSHASGEDLAGYSFYDLPYKQVGSLFAHNNYQNRDPNQPGIEEQLMSGVSASNKQAVHPFKAHVSPLMQESPDTDSSLVTQPANEKVDQWQETLFNQNINDLEAIADLNVSKTFDVPQGYSFYGNSDQNTISHSSVSSNATISPVLLDNTLFANSRQASPKQGLNSDYYEKVSRSSSNQSTDHKSEFVFSKSKFEKCSRVNLFTSNIRNYIHHSLSKYPFFGVPSPTLPENEKLNFFASEFKNKFLNHHPFIHHSMLNEYSLMKSTLSSLEEDIVWDENSSDNTRVSLVCLPLLIATIGAIVSNKKSDAANLYEASRRCIHVYLETRKKLIRQDGDNRKQVNNSSPLWLIQSLTLSVIYGLFADDEISLNVIIRQVSALCSLVKSSGLNCIKADLPNDVEINEAYLERYIQHESTVRTVHTIFHISSLLSTLYNIAPSMKIDDLKIDLPASTFLWECTNPSEFRNLIESFDYNPKDFHLVLKELVILPFQQLDPRTGAFGKSNFFSDNHVSEYGLVCLQNGLHQLAYLKNLLATMPEVGNVSNFMSLLGSDEQNLAKVGENWSTMLRSCGLYHRESVILMDSLLLNNYLNFKLSPILKMNTLKENVWLRGFNDVNNLFETCFVFNNEQLKDPFYQKELSKVLDNCTDILKTVFFRQHEDSQIQLGQHFQEIYDPELGLADLNFLSKLSIDSQLLLDVFLIVVKFLLNFESVFKMKMRYSNMGSSSLLQKFEYRSSTQNASSGSYFEVDEIIFKHYLKLFKIYLNLEYILKINYDYHDLDSDFSSLTISNIINRDRLHYSQQEKNLNSILKDDLEVLREKDLIVGELIDFKLPFRFLKIGSFIFNFVYDKTFKFVSFKSLGDVLFHLRVFLESRDDFV</sequence>
<feature type="region of interest" description="Disordered" evidence="8">
    <location>
        <begin position="438"/>
        <end position="460"/>
    </location>
</feature>
<dbReference type="SUPFAM" id="SSF57667">
    <property type="entry name" value="beta-beta-alpha zinc fingers"/>
    <property type="match status" value="1"/>
</dbReference>
<dbReference type="PANTHER" id="PTHR40626">
    <property type="entry name" value="MIP31509P"/>
    <property type="match status" value="1"/>
</dbReference>
<keyword evidence="3" id="KW-0677">Repeat</keyword>
<comment type="subcellular location">
    <subcellularLocation>
        <location evidence="1">Nucleus</location>
    </subcellularLocation>
</comment>
<feature type="domain" description="C2H2-type" evidence="9">
    <location>
        <begin position="71"/>
        <end position="99"/>
    </location>
</feature>
<evidence type="ECO:0000313" key="11">
    <source>
        <dbReference type="Proteomes" id="UP000769157"/>
    </source>
</evidence>
<dbReference type="Gene3D" id="3.30.160.60">
    <property type="entry name" value="Classic Zinc Finger"/>
    <property type="match status" value="2"/>
</dbReference>
<dbReference type="GO" id="GO:0000978">
    <property type="term" value="F:RNA polymerase II cis-regulatory region sequence-specific DNA binding"/>
    <property type="evidence" value="ECO:0007669"/>
    <property type="project" value="InterPro"/>
</dbReference>
<dbReference type="Pfam" id="PF00096">
    <property type="entry name" value="zf-C2H2"/>
    <property type="match status" value="2"/>
</dbReference>
<evidence type="ECO:0000313" key="10">
    <source>
        <dbReference type="EMBL" id="KAH3660440.1"/>
    </source>
</evidence>
<keyword evidence="6" id="KW-0539">Nucleus</keyword>
<comment type="caution">
    <text evidence="10">The sequence shown here is derived from an EMBL/GenBank/DDBJ whole genome shotgun (WGS) entry which is preliminary data.</text>
</comment>
<feature type="domain" description="C2H2-type" evidence="9">
    <location>
        <begin position="43"/>
        <end position="70"/>
    </location>
</feature>
<dbReference type="GO" id="GO:0005634">
    <property type="term" value="C:nucleus"/>
    <property type="evidence" value="ECO:0007669"/>
    <property type="project" value="UniProtKB-SubCell"/>
</dbReference>
<evidence type="ECO:0000259" key="9">
    <source>
        <dbReference type="PROSITE" id="PS50157"/>
    </source>
</evidence>
<proteinExistence type="predicted"/>
<dbReference type="RefSeq" id="XP_046058143.1">
    <property type="nucleotide sequence ID" value="XM_046208377.1"/>
</dbReference>
<reference evidence="10" key="1">
    <citation type="journal article" date="2021" name="Open Biol.">
        <title>Shared evolutionary footprints suggest mitochondrial oxidative damage underlies multiple complex I losses in fungi.</title>
        <authorList>
            <person name="Schikora-Tamarit M.A."/>
            <person name="Marcet-Houben M."/>
            <person name="Nosek J."/>
            <person name="Gabaldon T."/>
        </authorList>
    </citation>
    <scope>NUCLEOTIDE SEQUENCE</scope>
    <source>
        <strain evidence="10">CBS6075</strain>
    </source>
</reference>
<dbReference type="InterPro" id="IPR013087">
    <property type="entry name" value="Znf_C2H2_type"/>
</dbReference>
<evidence type="ECO:0000256" key="7">
    <source>
        <dbReference type="PROSITE-ProRule" id="PRU00042"/>
    </source>
</evidence>
<feature type="compositionally biased region" description="Polar residues" evidence="8">
    <location>
        <begin position="149"/>
        <end position="160"/>
    </location>
</feature>
<dbReference type="GO" id="GO:0008270">
    <property type="term" value="F:zinc ion binding"/>
    <property type="evidence" value="ECO:0007669"/>
    <property type="project" value="UniProtKB-KW"/>
</dbReference>
<dbReference type="Proteomes" id="UP000769157">
    <property type="component" value="Unassembled WGS sequence"/>
</dbReference>
<dbReference type="PROSITE" id="PS00028">
    <property type="entry name" value="ZINC_FINGER_C2H2_1"/>
    <property type="match status" value="2"/>
</dbReference>
<dbReference type="AlphaFoldDB" id="A0A9P8T025"/>
<evidence type="ECO:0000256" key="4">
    <source>
        <dbReference type="ARBA" id="ARBA00022771"/>
    </source>
</evidence>
<dbReference type="FunFam" id="3.30.160.60:FF:000145">
    <property type="entry name" value="Zinc finger protein 574"/>
    <property type="match status" value="1"/>
</dbReference>
<keyword evidence="2" id="KW-0479">Metal-binding</keyword>
<dbReference type="OrthoDB" id="10018191at2759"/>
<name>A0A9P8T025_9ASCO</name>
<dbReference type="GO" id="GO:0000981">
    <property type="term" value="F:DNA-binding transcription factor activity, RNA polymerase II-specific"/>
    <property type="evidence" value="ECO:0007669"/>
    <property type="project" value="InterPro"/>
</dbReference>
<evidence type="ECO:0000256" key="5">
    <source>
        <dbReference type="ARBA" id="ARBA00022833"/>
    </source>
</evidence>
<keyword evidence="4 7" id="KW-0863">Zinc-finger</keyword>
<evidence type="ECO:0000256" key="2">
    <source>
        <dbReference type="ARBA" id="ARBA00022723"/>
    </source>
</evidence>
<dbReference type="InterPro" id="IPR036236">
    <property type="entry name" value="Znf_C2H2_sf"/>
</dbReference>